<evidence type="ECO:0000313" key="1">
    <source>
        <dbReference type="EMBL" id="AOR23014.1"/>
    </source>
</evidence>
<evidence type="ECO:0000313" key="2">
    <source>
        <dbReference type="Proteomes" id="UP000094652"/>
    </source>
</evidence>
<protein>
    <submittedName>
        <fullName evidence="1">DUF2634 domain-containing protein</fullName>
    </submittedName>
</protein>
<dbReference type="RefSeq" id="WP_069679169.1">
    <property type="nucleotide sequence ID" value="NZ_CP017253.2"/>
</dbReference>
<dbReference type="Gene3D" id="3.10.450.40">
    <property type="match status" value="1"/>
</dbReference>
<sequence length="135" mass="15974">MSNFSVLPQGGIIKDVDTIKEVKYPGKTYKIKENRIIGFCDEIEALKQTIYFILNTQRYDYLIYPDNYGSELRETIEMDKDIAESELKRRIKEALIQDDRIENVDEFIFEYKKDSVIVKFTVFSIYSKLYESVVI</sequence>
<dbReference type="Pfam" id="PF10934">
    <property type="entry name" value="Sheath_initiator"/>
    <property type="match status" value="1"/>
</dbReference>
<gene>
    <name evidence="1" type="ORF">BGI42_04460</name>
</gene>
<reference evidence="2" key="1">
    <citation type="submission" date="2016-09" db="EMBL/GenBank/DDBJ databases">
        <title>Genomics of Clostridium taeniosporum, an organism which forms endospores with ribbon-like appendages.</title>
        <authorList>
            <person name="Walker J.R."/>
        </authorList>
    </citation>
    <scope>NUCLEOTIDE SEQUENCE [LARGE SCALE GENOMIC DNA]</scope>
    <source>
        <strain evidence="2">1/k</strain>
    </source>
</reference>
<name>A0A1D7XI46_9CLOT</name>
<dbReference type="OrthoDB" id="89089at2"/>
<dbReference type="AlphaFoldDB" id="A0A1D7XI46"/>
<dbReference type="Proteomes" id="UP000094652">
    <property type="component" value="Chromosome"/>
</dbReference>
<dbReference type="InterPro" id="IPR020288">
    <property type="entry name" value="Sheath_initiator"/>
</dbReference>
<accession>A0A1D7XI46</accession>
<proteinExistence type="predicted"/>
<keyword evidence="2" id="KW-1185">Reference proteome</keyword>
<dbReference type="KEGG" id="ctae:BGI42_04460"/>
<dbReference type="EMBL" id="CP017253">
    <property type="protein sequence ID" value="AOR23014.1"/>
    <property type="molecule type" value="Genomic_DNA"/>
</dbReference>
<organism evidence="1 2">
    <name type="scientific">Clostridium taeniosporum</name>
    <dbReference type="NCBI Taxonomy" id="394958"/>
    <lineage>
        <taxon>Bacteria</taxon>
        <taxon>Bacillati</taxon>
        <taxon>Bacillota</taxon>
        <taxon>Clostridia</taxon>
        <taxon>Eubacteriales</taxon>
        <taxon>Clostridiaceae</taxon>
        <taxon>Clostridium</taxon>
    </lineage>
</organism>
<dbReference type="SUPFAM" id="SSF160719">
    <property type="entry name" value="gpW/gp25-like"/>
    <property type="match status" value="1"/>
</dbReference>
<dbReference type="STRING" id="394958.BGI42_04460"/>